<dbReference type="InterPro" id="IPR022699">
    <property type="entry name" value="Stonin2_N"/>
</dbReference>
<feature type="compositionally biased region" description="Polar residues" evidence="6">
    <location>
        <begin position="106"/>
        <end position="120"/>
    </location>
</feature>
<reference evidence="9" key="3">
    <citation type="submission" date="2025-09" db="UniProtKB">
        <authorList>
            <consortium name="Ensembl"/>
        </authorList>
    </citation>
    <scope>IDENTIFICATION</scope>
</reference>
<evidence type="ECO:0000256" key="2">
    <source>
        <dbReference type="ARBA" id="ARBA00022490"/>
    </source>
</evidence>
<organism evidence="9 10">
    <name type="scientific">Latimeria chalumnae</name>
    <name type="common">Coelacanth</name>
    <dbReference type="NCBI Taxonomy" id="7897"/>
    <lineage>
        <taxon>Eukaryota</taxon>
        <taxon>Metazoa</taxon>
        <taxon>Chordata</taxon>
        <taxon>Craniata</taxon>
        <taxon>Vertebrata</taxon>
        <taxon>Euteleostomi</taxon>
        <taxon>Coelacanthiformes</taxon>
        <taxon>Coelacanthidae</taxon>
        <taxon>Latimeria</taxon>
    </lineage>
</organism>
<dbReference type="STRING" id="7897.ENSLACP00000018461"/>
<dbReference type="GO" id="GO:0005737">
    <property type="term" value="C:cytoplasm"/>
    <property type="evidence" value="ECO:0007669"/>
    <property type="project" value="UniProtKB-SubCell"/>
</dbReference>
<keyword evidence="2 5" id="KW-0963">Cytoplasm</keyword>
<dbReference type="Pfam" id="PF00928">
    <property type="entry name" value="Adap_comp_sub"/>
    <property type="match status" value="1"/>
</dbReference>
<dbReference type="EMBL" id="AFYH01041673">
    <property type="status" value="NOT_ANNOTATED_CDS"/>
    <property type="molecule type" value="Genomic_DNA"/>
</dbReference>
<keyword evidence="4" id="KW-0677">Repeat</keyword>
<dbReference type="GO" id="GO:0045202">
    <property type="term" value="C:synapse"/>
    <property type="evidence" value="ECO:0007669"/>
    <property type="project" value="UniProtKB-SubCell"/>
</dbReference>
<dbReference type="InterPro" id="IPR017110">
    <property type="entry name" value="Stonin"/>
</dbReference>
<dbReference type="eggNOG" id="KOG2677">
    <property type="taxonomic scope" value="Eukaryota"/>
</dbReference>
<evidence type="ECO:0000256" key="6">
    <source>
        <dbReference type="SAM" id="MobiDB-lite"/>
    </source>
</evidence>
<keyword evidence="3 5" id="KW-0254">Endocytosis</keyword>
<dbReference type="EMBL" id="AFYH01041674">
    <property type="status" value="NOT_ANNOTATED_CDS"/>
    <property type="molecule type" value="Genomic_DNA"/>
</dbReference>
<dbReference type="AlphaFoldDB" id="H3B990"/>
<dbReference type="PANTHER" id="PTHR10529">
    <property type="entry name" value="AP COMPLEX SUBUNIT MU"/>
    <property type="match status" value="1"/>
</dbReference>
<keyword evidence="5" id="KW-0771">Synaptosome</keyword>
<dbReference type="PROSITE" id="PS51070">
    <property type="entry name" value="SHD"/>
    <property type="match status" value="1"/>
</dbReference>
<reference evidence="10" key="1">
    <citation type="submission" date="2011-08" db="EMBL/GenBank/DDBJ databases">
        <title>The draft genome of Latimeria chalumnae.</title>
        <authorList>
            <person name="Di Palma F."/>
            <person name="Alfoldi J."/>
            <person name="Johnson J."/>
            <person name="Berlin A."/>
            <person name="Gnerre S."/>
            <person name="Jaffe D."/>
            <person name="MacCallum I."/>
            <person name="Young S."/>
            <person name="Walker B.J."/>
            <person name="Lander E."/>
            <person name="Lindblad-Toh K."/>
        </authorList>
    </citation>
    <scope>NUCLEOTIDE SEQUENCE [LARGE SCALE GENOMIC DNA]</scope>
    <source>
        <strain evidence="10">Wild caught</strain>
    </source>
</reference>
<evidence type="ECO:0000259" key="7">
    <source>
        <dbReference type="PROSITE" id="PS51070"/>
    </source>
</evidence>
<evidence type="ECO:0000256" key="4">
    <source>
        <dbReference type="ARBA" id="ARBA00022737"/>
    </source>
</evidence>
<dbReference type="PIRSF" id="PIRSF037099">
    <property type="entry name" value="Stonin"/>
    <property type="match status" value="1"/>
</dbReference>
<dbReference type="InterPro" id="IPR036168">
    <property type="entry name" value="AP2_Mu_C_sf"/>
</dbReference>
<feature type="region of interest" description="Disordered" evidence="6">
    <location>
        <begin position="48"/>
        <end position="120"/>
    </location>
</feature>
<accession>H3B990</accession>
<dbReference type="OMA" id="EWVSFND"/>
<evidence type="ECO:0000256" key="1">
    <source>
        <dbReference type="ARBA" id="ARBA00005579"/>
    </source>
</evidence>
<evidence type="ECO:0000256" key="3">
    <source>
        <dbReference type="ARBA" id="ARBA00022583"/>
    </source>
</evidence>
<evidence type="ECO:0000313" key="10">
    <source>
        <dbReference type="Proteomes" id="UP000008672"/>
    </source>
</evidence>
<dbReference type="EMBL" id="AFYH01041675">
    <property type="status" value="NOT_ANNOTATED_CDS"/>
    <property type="molecule type" value="Genomic_DNA"/>
</dbReference>
<keyword evidence="5" id="KW-0770">Synapse</keyword>
<dbReference type="FunCoup" id="H3B990">
    <property type="interactions" value="464"/>
</dbReference>
<dbReference type="InterPro" id="IPR012320">
    <property type="entry name" value="SHD_dom"/>
</dbReference>
<comment type="function">
    <text evidence="5">Adapter protein involved in endocytic machinery. Involved in the synaptic vesicle recycling. May facilitate clathrin-coated vesicle uncoating.</text>
</comment>
<reference evidence="9" key="2">
    <citation type="submission" date="2025-08" db="UniProtKB">
        <authorList>
            <consortium name="Ensembl"/>
        </authorList>
    </citation>
    <scope>IDENTIFICATION</scope>
</reference>
<protein>
    <recommendedName>
        <fullName evidence="5">Stonin-2</fullName>
    </recommendedName>
</protein>
<comment type="similarity">
    <text evidence="1 5">Belongs to the Stoned B family.</text>
</comment>
<dbReference type="Ensembl" id="ENSLACT00000018594.1">
    <property type="protein sequence ID" value="ENSLACP00000018461.1"/>
    <property type="gene ID" value="ENSLACG00000016257.1"/>
</dbReference>
<dbReference type="SUPFAM" id="SSF49447">
    <property type="entry name" value="Second domain of Mu2 adaptin subunit (ap50) of ap2 adaptor"/>
    <property type="match status" value="1"/>
</dbReference>
<dbReference type="Gene3D" id="2.60.40.1170">
    <property type="entry name" value="Mu homology domain, subdomain B"/>
    <property type="match status" value="2"/>
</dbReference>
<sequence>SDNSSFFQEDEELEMETLGWQSSATQMNGNSETTSARFPSWVTFDEDEFNVFSPPPQSPFQQDTARAAPAQNANSNIINSLPKRPRPKSILMTLSQERKHIPLARSKSSPGNRMPMKTTNPFLDESLEDVQPSPINPFSSFFDKQENSLETSQQNSVGGPPFLDGQVNSLSFELFSFEESSSRTSQLHALEQLKQIHIVDPDQPCSPTFPDDPISSEEPDGPLLEFAQPQPKDGWPMMLRIPEKKNIMSSRHWGPICVKLTDMGLLRLFYEKGMEKPFREFQLNLSHEVSEPKLQNFDENGQIHTIRIDHVSYKEKRKYQPKPAVVHVPVREQLIKLGTTDYEDFLSFLHTAQDVLMRLPIMKIKMGSTYLDEELTIDVRDEFHGTAAQGDSKILQYSVATHVHVLAFLSGSPECRLGLNDVLVKGNEVVSRHDIMPTTTSKWIQLRNCIFHRSVDEEAFQKSRVISFHPPDASRFELMRFHNAFADKALPFSLKTAASVNGAEVALQSWLVMSSGFSSNRDPLAQIPCENVMVRFPVPTEWIKHFRRESVMGEKSLKAKVNKGASFGSTSVSGSEPVMRVTLGAAKYEHAFKAVVWRIGRLPDKNSAFGHPHCFYCHLELGSDREVPSSFVRYVDVEFDMPSASASRAAVRSVSVAERSDIRKWVNYSAHYRYQVEMEQKKTPNPDSNRLETDQPNQCSPQ</sequence>
<dbReference type="Proteomes" id="UP000008672">
    <property type="component" value="Unassembled WGS sequence"/>
</dbReference>
<dbReference type="FunFam" id="2.60.40.1170:FF:000018">
    <property type="entry name" value="stonin-2 isoform X2"/>
    <property type="match status" value="1"/>
</dbReference>
<dbReference type="InterPro" id="IPR028565">
    <property type="entry name" value="MHD"/>
</dbReference>
<name>H3B990_LATCH</name>
<dbReference type="GO" id="GO:0030100">
    <property type="term" value="P:regulation of endocytosis"/>
    <property type="evidence" value="ECO:0007669"/>
    <property type="project" value="UniProtKB-UniRule"/>
</dbReference>
<evidence type="ECO:0000313" key="9">
    <source>
        <dbReference type="Ensembl" id="ENSLACP00000018461.1"/>
    </source>
</evidence>
<proteinExistence type="inferred from homology"/>
<comment type="subcellular location">
    <subcellularLocation>
        <location evidence="5">Synapse</location>
        <location evidence="5">Synaptosome</location>
    </subcellularLocation>
    <subcellularLocation>
        <location evidence="5">Cytoplasm</location>
    </subcellularLocation>
</comment>
<feature type="region of interest" description="Disordered" evidence="6">
    <location>
        <begin position="679"/>
        <end position="702"/>
    </location>
</feature>
<dbReference type="GO" id="GO:0043005">
    <property type="term" value="C:neuron projection"/>
    <property type="evidence" value="ECO:0007669"/>
    <property type="project" value="UniProtKB-KW"/>
</dbReference>
<dbReference type="InParanoid" id="H3B990"/>
<dbReference type="PROSITE" id="PS51072">
    <property type="entry name" value="MHD"/>
    <property type="match status" value="1"/>
</dbReference>
<evidence type="ECO:0000256" key="5">
    <source>
        <dbReference type="PIRNR" id="PIRNR037099"/>
    </source>
</evidence>
<feature type="domain" description="MHD" evidence="8">
    <location>
        <begin position="372"/>
        <end position="679"/>
    </location>
</feature>
<dbReference type="Pfam" id="PF12016">
    <property type="entry name" value="Stonin2_N"/>
    <property type="match status" value="1"/>
</dbReference>
<dbReference type="GO" id="GO:0006897">
    <property type="term" value="P:endocytosis"/>
    <property type="evidence" value="ECO:0007669"/>
    <property type="project" value="UniProtKB-KW"/>
</dbReference>
<gene>
    <name evidence="9" type="primary">STON2</name>
</gene>
<dbReference type="GeneTree" id="ENSGT00940000159392"/>
<feature type="domain" description="SHD" evidence="7">
    <location>
        <begin position="234"/>
        <end position="367"/>
    </location>
</feature>
<dbReference type="HOGENOM" id="CLU_016541_0_0_1"/>
<dbReference type="InterPro" id="IPR050431">
    <property type="entry name" value="Adaptor_comp_med_subunit"/>
</dbReference>
<feature type="compositionally biased region" description="Basic and acidic residues" evidence="6">
    <location>
        <begin position="679"/>
        <end position="693"/>
    </location>
</feature>
<evidence type="ECO:0000259" key="8">
    <source>
        <dbReference type="PROSITE" id="PS51072"/>
    </source>
</evidence>
<keyword evidence="10" id="KW-1185">Reference proteome</keyword>